<dbReference type="GO" id="GO:0016705">
    <property type="term" value="F:oxidoreductase activity, acting on paired donors, with incorporation or reduction of molecular oxygen"/>
    <property type="evidence" value="ECO:0007669"/>
    <property type="project" value="InterPro"/>
</dbReference>
<keyword evidence="4" id="KW-0472">Membrane</keyword>
<dbReference type="SUPFAM" id="SSF48264">
    <property type="entry name" value="Cytochrome P450"/>
    <property type="match status" value="1"/>
</dbReference>
<keyword evidence="2" id="KW-0479">Metal-binding</keyword>
<evidence type="ECO:0000256" key="2">
    <source>
        <dbReference type="ARBA" id="ARBA00022723"/>
    </source>
</evidence>
<reference evidence="6" key="1">
    <citation type="submission" date="2025-08" db="UniProtKB">
        <authorList>
            <consortium name="RefSeq"/>
        </authorList>
    </citation>
    <scope>IDENTIFICATION</scope>
    <source>
        <tissue evidence="6">Leaf</tissue>
    </source>
</reference>
<dbReference type="GO" id="GO:0004497">
    <property type="term" value="F:monooxygenase activity"/>
    <property type="evidence" value="ECO:0007669"/>
    <property type="project" value="InterPro"/>
</dbReference>
<feature type="transmembrane region" description="Helical" evidence="4">
    <location>
        <begin position="12"/>
        <end position="33"/>
    </location>
</feature>
<evidence type="ECO:0000256" key="1">
    <source>
        <dbReference type="ARBA" id="ARBA00010617"/>
    </source>
</evidence>
<dbReference type="Pfam" id="PF00067">
    <property type="entry name" value="p450"/>
    <property type="match status" value="1"/>
</dbReference>
<comment type="similarity">
    <text evidence="1">Belongs to the cytochrome P450 family.</text>
</comment>
<protein>
    <submittedName>
        <fullName evidence="6">Cytochrome P450 71A25-like</fullName>
    </submittedName>
</protein>
<dbReference type="PANTHER" id="PTHR47955:SF15">
    <property type="entry name" value="CYTOCHROME P450 71A2-LIKE"/>
    <property type="match status" value="1"/>
</dbReference>
<dbReference type="GO" id="GO:0020037">
    <property type="term" value="F:heme binding"/>
    <property type="evidence" value="ECO:0007669"/>
    <property type="project" value="InterPro"/>
</dbReference>
<name>A0A1S3T738_VIGRR</name>
<dbReference type="OrthoDB" id="1470350at2759"/>
<dbReference type="PANTHER" id="PTHR47955">
    <property type="entry name" value="CYTOCHROME P450 FAMILY 71 PROTEIN"/>
    <property type="match status" value="1"/>
</dbReference>
<evidence type="ECO:0000256" key="4">
    <source>
        <dbReference type="SAM" id="Phobius"/>
    </source>
</evidence>
<dbReference type="Proteomes" id="UP000087766">
    <property type="component" value="Unplaced"/>
</dbReference>
<feature type="non-terminal residue" evidence="6">
    <location>
        <position position="231"/>
    </location>
</feature>
<keyword evidence="4" id="KW-1133">Transmembrane helix</keyword>
<sequence>MTTFLNGTISLWFLIPMLAFFISLAFHTIFNLLPKLNSKSGKNLPPSPPKLPIIGNLHQLGNHTHHTLQSFAQTYGPLMLLHFGKVPVLVVSNNEAAREILKNQEHVFCNRPHRKMSDIILYDSKDVASAPYGNYWRQIRSICVLHLLSAKKVKSFGAVREEEISIMMDKIKQCCSSVTPVNLTDLFSTVTNNIVSRAALGGRYSGGEGSKFWEPMNEMMKILGAPVIGDC</sequence>
<evidence type="ECO:0000256" key="3">
    <source>
        <dbReference type="ARBA" id="ARBA00023004"/>
    </source>
</evidence>
<dbReference type="Gene3D" id="1.10.630.10">
    <property type="entry name" value="Cytochrome P450"/>
    <property type="match status" value="1"/>
</dbReference>
<dbReference type="InterPro" id="IPR002401">
    <property type="entry name" value="Cyt_P450_E_grp-I"/>
</dbReference>
<organism evidence="5 6">
    <name type="scientific">Vigna radiata var. radiata</name>
    <name type="common">Mung bean</name>
    <name type="synonym">Phaseolus aureus</name>
    <dbReference type="NCBI Taxonomy" id="3916"/>
    <lineage>
        <taxon>Eukaryota</taxon>
        <taxon>Viridiplantae</taxon>
        <taxon>Streptophyta</taxon>
        <taxon>Embryophyta</taxon>
        <taxon>Tracheophyta</taxon>
        <taxon>Spermatophyta</taxon>
        <taxon>Magnoliopsida</taxon>
        <taxon>eudicotyledons</taxon>
        <taxon>Gunneridae</taxon>
        <taxon>Pentapetalae</taxon>
        <taxon>rosids</taxon>
        <taxon>fabids</taxon>
        <taxon>Fabales</taxon>
        <taxon>Fabaceae</taxon>
        <taxon>Papilionoideae</taxon>
        <taxon>50 kb inversion clade</taxon>
        <taxon>NPAAA clade</taxon>
        <taxon>indigoferoid/millettioid clade</taxon>
        <taxon>Phaseoleae</taxon>
        <taxon>Vigna</taxon>
    </lineage>
</organism>
<dbReference type="RefSeq" id="XP_014489577.1">
    <property type="nucleotide sequence ID" value="XM_014634091.2"/>
</dbReference>
<dbReference type="InterPro" id="IPR001128">
    <property type="entry name" value="Cyt_P450"/>
</dbReference>
<evidence type="ECO:0000313" key="5">
    <source>
        <dbReference type="Proteomes" id="UP000087766"/>
    </source>
</evidence>
<gene>
    <name evidence="6" type="primary">LOC106752410</name>
</gene>
<dbReference type="KEGG" id="vra:106752410"/>
<keyword evidence="5" id="KW-1185">Reference proteome</keyword>
<dbReference type="AlphaFoldDB" id="A0A1S3T738"/>
<dbReference type="PRINTS" id="PR00463">
    <property type="entry name" value="EP450I"/>
</dbReference>
<dbReference type="GO" id="GO:0005506">
    <property type="term" value="F:iron ion binding"/>
    <property type="evidence" value="ECO:0007669"/>
    <property type="project" value="InterPro"/>
</dbReference>
<evidence type="ECO:0000313" key="6">
    <source>
        <dbReference type="RefSeq" id="XP_014489577.1"/>
    </source>
</evidence>
<dbReference type="GeneID" id="106752410"/>
<keyword evidence="3" id="KW-0408">Iron</keyword>
<proteinExistence type="inferred from homology"/>
<keyword evidence="4" id="KW-0812">Transmembrane</keyword>
<dbReference type="InterPro" id="IPR036396">
    <property type="entry name" value="Cyt_P450_sf"/>
</dbReference>
<accession>A0A1S3T738</accession>